<dbReference type="GO" id="GO:0005886">
    <property type="term" value="C:plasma membrane"/>
    <property type="evidence" value="ECO:0007669"/>
    <property type="project" value="InterPro"/>
</dbReference>
<organism evidence="6 7">
    <name type="scientific">Spiribacter salinus</name>
    <dbReference type="NCBI Taxonomy" id="1335746"/>
    <lineage>
        <taxon>Bacteria</taxon>
        <taxon>Pseudomonadati</taxon>
        <taxon>Pseudomonadota</taxon>
        <taxon>Gammaproteobacteria</taxon>
        <taxon>Chromatiales</taxon>
        <taxon>Ectothiorhodospiraceae</taxon>
        <taxon>Spiribacter</taxon>
    </lineage>
</organism>
<protein>
    <submittedName>
        <fullName evidence="6">LPS export ABC transporter periplasmic protein LptC</fullName>
    </submittedName>
</protein>
<dbReference type="InterPro" id="IPR010664">
    <property type="entry name" value="LipoPS_assembly_LptC-rel"/>
</dbReference>
<evidence type="ECO:0000256" key="4">
    <source>
        <dbReference type="ARBA" id="ARBA00022989"/>
    </source>
</evidence>
<evidence type="ECO:0000256" key="1">
    <source>
        <dbReference type="ARBA" id="ARBA00022475"/>
    </source>
</evidence>
<evidence type="ECO:0000256" key="2">
    <source>
        <dbReference type="ARBA" id="ARBA00022519"/>
    </source>
</evidence>
<dbReference type="GO" id="GO:0015221">
    <property type="term" value="F:lipopolysaccharide transmembrane transporter activity"/>
    <property type="evidence" value="ECO:0007669"/>
    <property type="project" value="InterPro"/>
</dbReference>
<dbReference type="GO" id="GO:0017089">
    <property type="term" value="F:glycolipid transfer activity"/>
    <property type="evidence" value="ECO:0007669"/>
    <property type="project" value="TreeGrafter"/>
</dbReference>
<keyword evidence="1" id="KW-1003">Cell membrane</keyword>
<dbReference type="InterPro" id="IPR026265">
    <property type="entry name" value="LptC"/>
</dbReference>
<gene>
    <name evidence="6" type="primary">lptC</name>
    <name evidence="6" type="ORF">FKY71_14965</name>
</gene>
<keyword evidence="2" id="KW-0997">Cell inner membrane</keyword>
<dbReference type="EMBL" id="VIFK01000250">
    <property type="protein sequence ID" value="TQE98224.1"/>
    <property type="molecule type" value="Genomic_DNA"/>
</dbReference>
<evidence type="ECO:0000313" key="7">
    <source>
        <dbReference type="Proteomes" id="UP000315400"/>
    </source>
</evidence>
<dbReference type="AlphaFoldDB" id="A0A540VN81"/>
<dbReference type="Gene3D" id="2.60.450.10">
    <property type="entry name" value="Lipopolysaccharide (LPS) transport protein A like domain"/>
    <property type="match status" value="1"/>
</dbReference>
<keyword evidence="3" id="KW-0812">Transmembrane</keyword>
<keyword evidence="5" id="KW-0472">Membrane</keyword>
<name>A0A540VN81_9GAMM</name>
<evidence type="ECO:0000313" key="6">
    <source>
        <dbReference type="EMBL" id="TQE98224.1"/>
    </source>
</evidence>
<dbReference type="STRING" id="1260251.SPISAL_06980"/>
<dbReference type="PANTHER" id="PTHR37481:SF1">
    <property type="entry name" value="LIPOPOLYSACCHARIDE EXPORT SYSTEM PROTEIN LPTC"/>
    <property type="match status" value="1"/>
</dbReference>
<sequence length="188" mass="20898">MRARWRVNAVIGLLVMLAVLLAWRGMGPKPASDEAPSRLDPEITAHAEGLTLTGTDETGALAYRLSAQSARYYQQPDLWQLETPHWRLAQDEGAPWVGRATHGRIWDDATRADLRGDVVLTREDDAGASRLETTFIQLEIPEQYAETDQAVTLVGPDFQVNAGGARVWLDQERIELLDNARGQHDATE</sequence>
<dbReference type="Proteomes" id="UP000315400">
    <property type="component" value="Unassembled WGS sequence"/>
</dbReference>
<proteinExistence type="predicted"/>
<dbReference type="InterPro" id="IPR052363">
    <property type="entry name" value="LPS_export_LptC"/>
</dbReference>
<evidence type="ECO:0000256" key="5">
    <source>
        <dbReference type="ARBA" id="ARBA00023136"/>
    </source>
</evidence>
<accession>A0A540VN81</accession>
<keyword evidence="4" id="KW-1133">Transmembrane helix</keyword>
<dbReference type="Pfam" id="PF06835">
    <property type="entry name" value="LptC"/>
    <property type="match status" value="1"/>
</dbReference>
<comment type="caution">
    <text evidence="6">The sequence shown here is derived from an EMBL/GenBank/DDBJ whole genome shotgun (WGS) entry which is preliminary data.</text>
</comment>
<reference evidence="6 7" key="1">
    <citation type="submission" date="2019-06" db="EMBL/GenBank/DDBJ databases">
        <title>Metagenome assembled Genome of Spiribacter salinus SL48-SHIP from the microbial mat of Salt Lake 48 (Novosibirsk region, Russia).</title>
        <authorList>
            <person name="Shipova A."/>
            <person name="Rozanov A.S."/>
            <person name="Bryanskaya A.V."/>
            <person name="Peltek S.E."/>
        </authorList>
    </citation>
    <scope>NUCLEOTIDE SEQUENCE [LARGE SCALE GENOMIC DNA]</scope>
    <source>
        <strain evidence="6">SL48-SHIP-2</strain>
    </source>
</reference>
<evidence type="ECO:0000256" key="3">
    <source>
        <dbReference type="ARBA" id="ARBA00022692"/>
    </source>
</evidence>
<dbReference type="GO" id="GO:0030288">
    <property type="term" value="C:outer membrane-bounded periplasmic space"/>
    <property type="evidence" value="ECO:0007669"/>
    <property type="project" value="TreeGrafter"/>
</dbReference>
<dbReference type="PANTHER" id="PTHR37481">
    <property type="entry name" value="LIPOPOLYSACCHARIDE EXPORT SYSTEM PROTEIN LPTC"/>
    <property type="match status" value="1"/>
</dbReference>
<dbReference type="NCBIfam" id="TIGR04409">
    <property type="entry name" value="LptC_YrbK"/>
    <property type="match status" value="1"/>
</dbReference>